<evidence type="ECO:0000313" key="1">
    <source>
        <dbReference type="EMBL" id="GGA93284.1"/>
    </source>
</evidence>
<protein>
    <submittedName>
        <fullName evidence="1">Uncharacterized protein</fullName>
    </submittedName>
</protein>
<reference evidence="1" key="1">
    <citation type="journal article" date="2014" name="Int. J. Syst. Evol. Microbiol.">
        <title>Complete genome sequence of Corynebacterium casei LMG S-19264T (=DSM 44701T), isolated from a smear-ripened cheese.</title>
        <authorList>
            <consortium name="US DOE Joint Genome Institute (JGI-PGF)"/>
            <person name="Walter F."/>
            <person name="Albersmeier A."/>
            <person name="Kalinowski J."/>
            <person name="Ruckert C."/>
        </authorList>
    </citation>
    <scope>NUCLEOTIDE SEQUENCE</scope>
    <source>
        <strain evidence="1">CGMCC 1.15082</strain>
    </source>
</reference>
<keyword evidence="2" id="KW-1185">Reference proteome</keyword>
<gene>
    <name evidence="1" type="ORF">GCM10011491_21760</name>
</gene>
<evidence type="ECO:0000313" key="2">
    <source>
        <dbReference type="Proteomes" id="UP000646478"/>
    </source>
</evidence>
<comment type="caution">
    <text evidence="1">The sequence shown here is derived from an EMBL/GenBank/DDBJ whole genome shotgun (WGS) entry which is preliminary data.</text>
</comment>
<dbReference type="AlphaFoldDB" id="A0A916WFS4"/>
<name>A0A916WFS4_9HYPH</name>
<dbReference type="EMBL" id="BMHH01000007">
    <property type="protein sequence ID" value="GGA93284.1"/>
    <property type="molecule type" value="Genomic_DNA"/>
</dbReference>
<proteinExistence type="predicted"/>
<sequence length="98" mass="9260">MAAADERAAGDGAGDAGFAADFARGITDALTEATADAAALAASAIVLPAGARTGATFAGAGLADAFALAARDRPAFCEAAADATVVFAARAAPAAFGE</sequence>
<organism evidence="1 2">
    <name type="scientific">Brucella endophytica</name>
    <dbReference type="NCBI Taxonomy" id="1963359"/>
    <lineage>
        <taxon>Bacteria</taxon>
        <taxon>Pseudomonadati</taxon>
        <taxon>Pseudomonadota</taxon>
        <taxon>Alphaproteobacteria</taxon>
        <taxon>Hyphomicrobiales</taxon>
        <taxon>Brucellaceae</taxon>
        <taxon>Brucella/Ochrobactrum group</taxon>
        <taxon>Brucella</taxon>
    </lineage>
</organism>
<dbReference type="RefSeq" id="WP_188824192.1">
    <property type="nucleotide sequence ID" value="NZ_BMHH01000007.1"/>
</dbReference>
<accession>A0A916WFS4</accession>
<dbReference type="Proteomes" id="UP000646478">
    <property type="component" value="Unassembled WGS sequence"/>
</dbReference>
<reference evidence="1" key="2">
    <citation type="submission" date="2020-09" db="EMBL/GenBank/DDBJ databases">
        <authorList>
            <person name="Sun Q."/>
            <person name="Zhou Y."/>
        </authorList>
    </citation>
    <scope>NUCLEOTIDE SEQUENCE</scope>
    <source>
        <strain evidence="1">CGMCC 1.15082</strain>
    </source>
</reference>